<dbReference type="EMBL" id="CM044704">
    <property type="protein sequence ID" value="KAI5669310.1"/>
    <property type="molecule type" value="Genomic_DNA"/>
</dbReference>
<keyword evidence="2" id="KW-1185">Reference proteome</keyword>
<sequence length="1077" mass="118248">MEKEIIPVEENAVPKSTGSIVQISSIYVEIPIPKENNETADICLHNFSIRGYAAEMRRKNPKASMPFATKADLNNIGEYLPPMEIPKSRWWRCSECRRKIENSSSTEEATSHSNSCTHSTPLNVPSHSDATMMLSAAQKVPTTQQSEGIRDVDINVPPGHQERIKDAEIGDEAATGDNTGPVELVIDHADASRHEEINVEIGRMITAGYERGPTEQGNNDVTNGEVPRELQQSASVRSAGVPVEANLSSDDGKQTRIKIMPGRVGDATRRKADGSAGNVSSTGDGPIQVEEGGNESTESDQIRKTENSSGVIRRKRKVRYMTELLGDNGNLKHDLPKADASSIHLKLDASSGSGAVSSHGQVPQEDNGKGIKSPQRKRKMPQEEPEGITDLANTGANCSMSRADSERTVTDNAVCSSEPQANASSAVRLQIPNKNDRCNRKAEKSSALVRRKNRQIQVHDRLSSRPGEQSARKSKLKGGDLRTPIPSTLFRSLGTSSAAEKTENHSKNSHSPQAPERETDDCTEIPSQIPKSQSSNLKVGLDLSLNSFAGKNDSSGNKETASTSKSAQEKNDLHFGPCGILPAPERDLSRRSSQAWDLNKRIAQNSTNLVERRDLSPVKEMLCPKDKTSDAGGHSMEINRQRAPMGSNRMAQGPTDDIPMEIVELMAKNQYERGLPDAGNSFFGHRTNTTMGRSSEVQRMGPTTITKGFPALTSFSTANARHGLAMAGNSFNYSQMNRNQFQMCNPERNKVSIFDMFPRNQQILSHGMQYPASASIRTGSQHSQRAEMLSSSTAPNMSFGLGIQQRYPAQNAESHHRGKTISDIKADEMKKSQDARPKRPVDPYGNDNIPAMQLLSLMNGRSSGTQFNISSSKTFAPCGYHPRYSTMDRRDFLSGSMFQRQSRLGAGNFSVGESSGRSSGQRPLAYSGPPEEDQSYLLRYSNCIPSAGHTSSWGKDKQLVNMGASDSLPYLPQHLERRSLSLEDETILEEVQPLRTIPPEEQICVTNRNPAELMLGGTEGKYTIGWKDLKFRKKRYSRESLCDGAKRQRVIKQKAAKEQLQKGALQMFVEQPATHSS</sequence>
<accession>A0ACC0B9M5</accession>
<protein>
    <submittedName>
        <fullName evidence="1">Uncharacterized protein</fullName>
    </submittedName>
</protein>
<gene>
    <name evidence="1" type="ORF">M9H77_19163</name>
</gene>
<comment type="caution">
    <text evidence="1">The sequence shown here is derived from an EMBL/GenBank/DDBJ whole genome shotgun (WGS) entry which is preliminary data.</text>
</comment>
<name>A0ACC0B9M5_CATRO</name>
<organism evidence="1 2">
    <name type="scientific">Catharanthus roseus</name>
    <name type="common">Madagascar periwinkle</name>
    <name type="synonym">Vinca rosea</name>
    <dbReference type="NCBI Taxonomy" id="4058"/>
    <lineage>
        <taxon>Eukaryota</taxon>
        <taxon>Viridiplantae</taxon>
        <taxon>Streptophyta</taxon>
        <taxon>Embryophyta</taxon>
        <taxon>Tracheophyta</taxon>
        <taxon>Spermatophyta</taxon>
        <taxon>Magnoliopsida</taxon>
        <taxon>eudicotyledons</taxon>
        <taxon>Gunneridae</taxon>
        <taxon>Pentapetalae</taxon>
        <taxon>asterids</taxon>
        <taxon>lamiids</taxon>
        <taxon>Gentianales</taxon>
        <taxon>Apocynaceae</taxon>
        <taxon>Rauvolfioideae</taxon>
        <taxon>Vinceae</taxon>
        <taxon>Catharanthinae</taxon>
        <taxon>Catharanthus</taxon>
    </lineage>
</organism>
<reference evidence="2" key="1">
    <citation type="journal article" date="2023" name="Nat. Plants">
        <title>Single-cell RNA sequencing provides a high-resolution roadmap for understanding the multicellular compartmentation of specialized metabolism.</title>
        <authorList>
            <person name="Sun S."/>
            <person name="Shen X."/>
            <person name="Li Y."/>
            <person name="Li Y."/>
            <person name="Wang S."/>
            <person name="Li R."/>
            <person name="Zhang H."/>
            <person name="Shen G."/>
            <person name="Guo B."/>
            <person name="Wei J."/>
            <person name="Xu J."/>
            <person name="St-Pierre B."/>
            <person name="Chen S."/>
            <person name="Sun C."/>
        </authorList>
    </citation>
    <scope>NUCLEOTIDE SEQUENCE [LARGE SCALE GENOMIC DNA]</scope>
</reference>
<dbReference type="Proteomes" id="UP001060085">
    <property type="component" value="Linkage Group LG04"/>
</dbReference>
<proteinExistence type="predicted"/>
<evidence type="ECO:0000313" key="1">
    <source>
        <dbReference type="EMBL" id="KAI5669310.1"/>
    </source>
</evidence>
<evidence type="ECO:0000313" key="2">
    <source>
        <dbReference type="Proteomes" id="UP001060085"/>
    </source>
</evidence>